<evidence type="ECO:0000256" key="11">
    <source>
        <dbReference type="ARBA" id="ARBA00023136"/>
    </source>
</evidence>
<evidence type="ECO:0000256" key="10">
    <source>
        <dbReference type="ARBA" id="ARBA00023112"/>
    </source>
</evidence>
<dbReference type="GO" id="GO:0006824">
    <property type="term" value="P:cobalt ion transport"/>
    <property type="evidence" value="ECO:0007669"/>
    <property type="project" value="UniProtKB-KW"/>
</dbReference>
<keyword evidence="9" id="KW-0406">Ion transport</keyword>
<dbReference type="GO" id="GO:0015099">
    <property type="term" value="F:nickel cation transmembrane transporter activity"/>
    <property type="evidence" value="ECO:0007669"/>
    <property type="project" value="UniProtKB-UniRule"/>
</dbReference>
<keyword evidence="10" id="KW-0921">Nickel transport</keyword>
<evidence type="ECO:0000256" key="9">
    <source>
        <dbReference type="ARBA" id="ARBA00023065"/>
    </source>
</evidence>
<keyword evidence="4 13" id="KW-0813">Transport</keyword>
<evidence type="ECO:0000256" key="4">
    <source>
        <dbReference type="ARBA" id="ARBA00022448"/>
    </source>
</evidence>
<dbReference type="InterPro" id="IPR011541">
    <property type="entry name" value="Ni/Co_transpt_high_affinity"/>
</dbReference>
<feature type="transmembrane region" description="Helical" evidence="13">
    <location>
        <begin position="140"/>
        <end position="164"/>
    </location>
</feature>
<keyword evidence="3" id="KW-0171">Cobalt transport</keyword>
<comment type="subcellular location">
    <subcellularLocation>
        <location evidence="2 13">Cell membrane</location>
        <topology evidence="2 13">Multi-pass membrane protein</topology>
    </subcellularLocation>
</comment>
<dbReference type="GO" id="GO:0032025">
    <property type="term" value="P:response to cobalt ion"/>
    <property type="evidence" value="ECO:0007669"/>
    <property type="project" value="TreeGrafter"/>
</dbReference>
<keyword evidence="7 13" id="KW-0812">Transmembrane</keyword>
<keyword evidence="11 13" id="KW-0472">Membrane</keyword>
<evidence type="ECO:0000256" key="3">
    <source>
        <dbReference type="ARBA" id="ARBA00022426"/>
    </source>
</evidence>
<dbReference type="Pfam" id="PF03824">
    <property type="entry name" value="NicO"/>
    <property type="match status" value="1"/>
</dbReference>
<reference evidence="15" key="1">
    <citation type="submission" date="2016-10" db="EMBL/GenBank/DDBJ databases">
        <authorList>
            <person name="Varghese N."/>
            <person name="Submissions S."/>
        </authorList>
    </citation>
    <scope>NUCLEOTIDE SEQUENCE [LARGE SCALE GENOMIC DNA]</scope>
    <source>
        <strain evidence="15">DSM 8344</strain>
    </source>
</reference>
<organism evidence="14 15">
    <name type="scientific">Desulfosporosinus hippei DSM 8344</name>
    <dbReference type="NCBI Taxonomy" id="1121419"/>
    <lineage>
        <taxon>Bacteria</taxon>
        <taxon>Bacillati</taxon>
        <taxon>Bacillota</taxon>
        <taxon>Clostridia</taxon>
        <taxon>Eubacteriales</taxon>
        <taxon>Desulfitobacteriaceae</taxon>
        <taxon>Desulfosporosinus</taxon>
    </lineage>
</organism>
<feature type="transmembrane region" description="Helical" evidence="13">
    <location>
        <begin position="214"/>
        <end position="234"/>
    </location>
</feature>
<keyword evidence="8 13" id="KW-1133">Transmembrane helix</keyword>
<dbReference type="Proteomes" id="UP000198656">
    <property type="component" value="Unassembled WGS sequence"/>
</dbReference>
<evidence type="ECO:0000256" key="13">
    <source>
        <dbReference type="RuleBase" id="RU362101"/>
    </source>
</evidence>
<dbReference type="GO" id="GO:0046583">
    <property type="term" value="F:monoatomic cation efflux transmembrane transporter activity"/>
    <property type="evidence" value="ECO:0007669"/>
    <property type="project" value="TreeGrafter"/>
</dbReference>
<feature type="transmembrane region" description="Helical" evidence="13">
    <location>
        <begin position="76"/>
        <end position="97"/>
    </location>
</feature>
<evidence type="ECO:0000313" key="14">
    <source>
        <dbReference type="EMBL" id="SDG97834.1"/>
    </source>
</evidence>
<dbReference type="AlphaFoldDB" id="A0A1G7YN85"/>
<dbReference type="GO" id="GO:0005886">
    <property type="term" value="C:plasma membrane"/>
    <property type="evidence" value="ECO:0007669"/>
    <property type="project" value="UniProtKB-SubCell"/>
</dbReference>
<keyword evidence="5" id="KW-1003">Cell membrane</keyword>
<accession>A0A1G7YN85</accession>
<evidence type="ECO:0000256" key="7">
    <source>
        <dbReference type="ARBA" id="ARBA00022692"/>
    </source>
</evidence>
<feature type="transmembrane region" description="Helical" evidence="13">
    <location>
        <begin position="170"/>
        <end position="194"/>
    </location>
</feature>
<name>A0A1G7YN85_9FIRM</name>
<keyword evidence="6" id="KW-0533">Nickel</keyword>
<sequence length="243" mass="25980">MELMYTFPVVIGLGALHSLEPGHGKGVITAYLISSGAKVKEAVMIGLISALAHTLSIVLLAVSASTAIKVFVPENLIHWLQLISGIVVIYIGLNIITQRIFDYREKKQKHLNTVSHNCSSHCNCHHGHSHSSMTTPSTPFNLFLTGFFTGIVPCPSALAILLAAVSADKIPLGLGLVGAFSIGGAITMVAIALFVVRASHTMKRLEKWQVVNRLALVSSCLIIFLGGAVIFQSINHIGVSTMF</sequence>
<keyword evidence="12" id="KW-0170">Cobalt</keyword>
<dbReference type="GO" id="GO:0010045">
    <property type="term" value="P:response to nickel cation"/>
    <property type="evidence" value="ECO:0007669"/>
    <property type="project" value="TreeGrafter"/>
</dbReference>
<evidence type="ECO:0000256" key="5">
    <source>
        <dbReference type="ARBA" id="ARBA00022475"/>
    </source>
</evidence>
<dbReference type="PANTHER" id="PTHR40659">
    <property type="entry name" value="NICKEL/COBALT EFFLUX SYSTEM RCNA"/>
    <property type="match status" value="1"/>
</dbReference>
<keyword evidence="15" id="KW-1185">Reference proteome</keyword>
<evidence type="ECO:0000256" key="12">
    <source>
        <dbReference type="ARBA" id="ARBA00023285"/>
    </source>
</evidence>
<gene>
    <name evidence="14" type="ORF">SAMN05443529_108107</name>
</gene>
<evidence type="ECO:0000256" key="1">
    <source>
        <dbReference type="ARBA" id="ARBA00002510"/>
    </source>
</evidence>
<dbReference type="OrthoDB" id="271709at2"/>
<dbReference type="InterPro" id="IPR051224">
    <property type="entry name" value="NiCoT_RcnA"/>
</dbReference>
<proteinExistence type="inferred from homology"/>
<comment type="function">
    <text evidence="1">Efflux system for nickel and cobalt.</text>
</comment>
<evidence type="ECO:0000256" key="8">
    <source>
        <dbReference type="ARBA" id="ARBA00022989"/>
    </source>
</evidence>
<evidence type="ECO:0000313" key="15">
    <source>
        <dbReference type="Proteomes" id="UP000198656"/>
    </source>
</evidence>
<protein>
    <recommendedName>
        <fullName evidence="13">Nickel/cobalt efflux system</fullName>
    </recommendedName>
</protein>
<feature type="transmembrane region" description="Helical" evidence="13">
    <location>
        <begin position="42"/>
        <end position="64"/>
    </location>
</feature>
<dbReference type="EMBL" id="FNCP01000008">
    <property type="protein sequence ID" value="SDG97834.1"/>
    <property type="molecule type" value="Genomic_DNA"/>
</dbReference>
<evidence type="ECO:0000256" key="6">
    <source>
        <dbReference type="ARBA" id="ARBA00022596"/>
    </source>
</evidence>
<dbReference type="PANTHER" id="PTHR40659:SF1">
    <property type="entry name" value="NICKEL_COBALT EFFLUX SYSTEM RCNA"/>
    <property type="match status" value="1"/>
</dbReference>
<evidence type="ECO:0000256" key="2">
    <source>
        <dbReference type="ARBA" id="ARBA00004651"/>
    </source>
</evidence>
<comment type="similarity">
    <text evidence="13">Belongs to the NiCoT transporter (TC 2.A.52) family.</text>
</comment>